<sequence>MNRDTQGRSAVVIGGTGSLGRPICAALLRAGASHVTAVARHEAPVVPGARLLRADLLDNDNRALDRLVANSDVVVNAAGAGWRGTPDQMMHAHTVLVERLLRLVPPHTRLVHLGSVHEYGEISPRDAADEDHPERPSAPYGRTKLLGSRSVLAAAAEGRTDGVVLRISNVCGPNAPAASFLGTLIEQLHQLPPGSPLDLAVTPDMRDFIDIRDVADAVVRAATAPVAGLVINIGRGEVHAVPTVAQMMTRAARFPRRRVRMHVATMPGSRGGSGAWAKVDVRRAHALLGWTHTICLPDSLRDQWRAAVPPGGSTPGAGMS</sequence>
<dbReference type="RefSeq" id="WP_250920830.1">
    <property type="nucleotide sequence ID" value="NZ_JAMQAW010000025.1"/>
</dbReference>
<name>A0ABT0UPE0_9ACTN</name>
<dbReference type="SUPFAM" id="SSF51735">
    <property type="entry name" value="NAD(P)-binding Rossmann-fold domains"/>
    <property type="match status" value="1"/>
</dbReference>
<reference evidence="2" key="1">
    <citation type="submission" date="2022-06" db="EMBL/GenBank/DDBJ databases">
        <title>Genome public.</title>
        <authorList>
            <person name="Sun Q."/>
        </authorList>
    </citation>
    <scope>NUCLEOTIDE SEQUENCE</scope>
    <source>
        <strain evidence="2">CWNU-1</strain>
    </source>
</reference>
<gene>
    <name evidence="2" type="ORF">NBG84_19670</name>
</gene>
<keyword evidence="3" id="KW-1185">Reference proteome</keyword>
<dbReference type="Gene3D" id="3.40.50.720">
    <property type="entry name" value="NAD(P)-binding Rossmann-like Domain"/>
    <property type="match status" value="1"/>
</dbReference>
<dbReference type="Proteomes" id="UP001431429">
    <property type="component" value="Unassembled WGS sequence"/>
</dbReference>
<dbReference type="CDD" id="cd08946">
    <property type="entry name" value="SDR_e"/>
    <property type="match status" value="1"/>
</dbReference>
<protein>
    <submittedName>
        <fullName evidence="2">NAD-dependent epimerase/dehydratase</fullName>
    </submittedName>
</protein>
<evidence type="ECO:0000259" key="1">
    <source>
        <dbReference type="Pfam" id="PF01370"/>
    </source>
</evidence>
<feature type="domain" description="NAD-dependent epimerase/dehydratase" evidence="1">
    <location>
        <begin position="11"/>
        <end position="234"/>
    </location>
</feature>
<dbReference type="InterPro" id="IPR001509">
    <property type="entry name" value="Epimerase_deHydtase"/>
</dbReference>
<organism evidence="2 3">
    <name type="scientific">Streptomyces albipurpureus</name>
    <dbReference type="NCBI Taxonomy" id="2897419"/>
    <lineage>
        <taxon>Bacteria</taxon>
        <taxon>Bacillati</taxon>
        <taxon>Actinomycetota</taxon>
        <taxon>Actinomycetes</taxon>
        <taxon>Kitasatosporales</taxon>
        <taxon>Streptomycetaceae</taxon>
        <taxon>Streptomyces</taxon>
    </lineage>
</organism>
<accession>A0ABT0UPE0</accession>
<evidence type="ECO:0000313" key="3">
    <source>
        <dbReference type="Proteomes" id="UP001431429"/>
    </source>
</evidence>
<dbReference type="InterPro" id="IPR036291">
    <property type="entry name" value="NAD(P)-bd_dom_sf"/>
</dbReference>
<evidence type="ECO:0000313" key="2">
    <source>
        <dbReference type="EMBL" id="MCM2390487.1"/>
    </source>
</evidence>
<comment type="caution">
    <text evidence="2">The sequence shown here is derived from an EMBL/GenBank/DDBJ whole genome shotgun (WGS) entry which is preliminary data.</text>
</comment>
<dbReference type="PANTHER" id="PTHR43245">
    <property type="entry name" value="BIFUNCTIONAL POLYMYXIN RESISTANCE PROTEIN ARNA"/>
    <property type="match status" value="1"/>
</dbReference>
<dbReference type="InterPro" id="IPR050177">
    <property type="entry name" value="Lipid_A_modif_metabolic_enz"/>
</dbReference>
<dbReference type="PANTHER" id="PTHR43245:SF13">
    <property type="entry name" value="UDP-D-APIOSE_UDP-D-XYLOSE SYNTHASE 2"/>
    <property type="match status" value="1"/>
</dbReference>
<proteinExistence type="predicted"/>
<dbReference type="Pfam" id="PF01370">
    <property type="entry name" value="Epimerase"/>
    <property type="match status" value="1"/>
</dbReference>
<dbReference type="EMBL" id="JAMQAW010000025">
    <property type="protein sequence ID" value="MCM2390487.1"/>
    <property type="molecule type" value="Genomic_DNA"/>
</dbReference>